<dbReference type="OrthoDB" id="9815326at2"/>
<gene>
    <name evidence="1" type="ORF">WH96_01055</name>
</gene>
<dbReference type="STRING" id="1489064.WH96_01055"/>
<evidence type="ECO:0008006" key="3">
    <source>
        <dbReference type="Google" id="ProtNLM"/>
    </source>
</evidence>
<organism evidence="1 2">
    <name type="scientific">Kiloniella spongiae</name>
    <dbReference type="NCBI Taxonomy" id="1489064"/>
    <lineage>
        <taxon>Bacteria</taxon>
        <taxon>Pseudomonadati</taxon>
        <taxon>Pseudomonadota</taxon>
        <taxon>Alphaproteobacteria</taxon>
        <taxon>Rhodospirillales</taxon>
        <taxon>Kiloniellaceae</taxon>
        <taxon>Kiloniella</taxon>
    </lineage>
</organism>
<keyword evidence="2" id="KW-1185">Reference proteome</keyword>
<name>A0A0H2MZR6_9PROT</name>
<dbReference type="InterPro" id="IPR007709">
    <property type="entry name" value="N-FG_amidohydro"/>
</dbReference>
<sequence length="262" mass="29814">MDIQILASDEPSPVNVINEDADTPFVFLCDHATSFIPKSRNSLGVEDHHLTRHVAYDIGIKGVTEGLAEHFKSRAIFSNFSRLLVDPNRKLDNEGLMPVVSDGCHVPANLDMPEAEREARLNAFYWPYHNQIQMTLDRMIEQGQVPIVVSMHSMTHEMAGVERPWPVCVLWNQDPRIPVPLIETFKRQGFNCGDNVPYSGRDDHGHTMEIHADRRGLPNVLIEIRQDLISDQAGIDQWTTHMINAFEEVLHCPSLKEIKCYL</sequence>
<dbReference type="SUPFAM" id="SSF53187">
    <property type="entry name" value="Zn-dependent exopeptidases"/>
    <property type="match status" value="1"/>
</dbReference>
<accession>A0A0H2MZR6</accession>
<evidence type="ECO:0000313" key="2">
    <source>
        <dbReference type="Proteomes" id="UP000035444"/>
    </source>
</evidence>
<protein>
    <recommendedName>
        <fullName evidence="3">N-formylglutamate amidohydrolase</fullName>
    </recommendedName>
</protein>
<comment type="caution">
    <text evidence="1">The sequence shown here is derived from an EMBL/GenBank/DDBJ whole genome shotgun (WGS) entry which is preliminary data.</text>
</comment>
<dbReference type="Pfam" id="PF05013">
    <property type="entry name" value="FGase"/>
    <property type="match status" value="1"/>
</dbReference>
<dbReference type="PIRSF" id="PIRSF029730">
    <property type="entry name" value="UCP029730"/>
    <property type="match status" value="1"/>
</dbReference>
<dbReference type="AlphaFoldDB" id="A0A0H2MZR6"/>
<proteinExistence type="predicted"/>
<dbReference type="RefSeq" id="WP_047762281.1">
    <property type="nucleotide sequence ID" value="NZ_LAQL01000002.1"/>
</dbReference>
<dbReference type="Gene3D" id="3.40.630.40">
    <property type="entry name" value="Zn-dependent exopeptidases"/>
    <property type="match status" value="1"/>
</dbReference>
<dbReference type="InterPro" id="IPR011227">
    <property type="entry name" value="UCP029730"/>
</dbReference>
<evidence type="ECO:0000313" key="1">
    <source>
        <dbReference type="EMBL" id="KLN62155.1"/>
    </source>
</evidence>
<reference evidence="1 2" key="1">
    <citation type="submission" date="2015-03" db="EMBL/GenBank/DDBJ databases">
        <title>Genome Sequence of Kiloniella spongiae MEBiC09566, isolated from a marine sponge.</title>
        <authorList>
            <person name="Shao Z."/>
            <person name="Wang L."/>
            <person name="Li X."/>
        </authorList>
    </citation>
    <scope>NUCLEOTIDE SEQUENCE [LARGE SCALE GENOMIC DNA]</scope>
    <source>
        <strain evidence="1 2">MEBiC09566</strain>
    </source>
</reference>
<dbReference type="Proteomes" id="UP000035444">
    <property type="component" value="Unassembled WGS sequence"/>
</dbReference>
<dbReference type="EMBL" id="LAQL01000002">
    <property type="protein sequence ID" value="KLN62155.1"/>
    <property type="molecule type" value="Genomic_DNA"/>
</dbReference>